<dbReference type="InterPro" id="IPR036942">
    <property type="entry name" value="Beta-barrel_TonB_sf"/>
</dbReference>
<evidence type="ECO:0000256" key="8">
    <source>
        <dbReference type="PROSITE-ProRule" id="PRU01360"/>
    </source>
</evidence>
<feature type="chain" id="PRO_5045081086" evidence="10">
    <location>
        <begin position="23"/>
        <end position="1055"/>
    </location>
</feature>
<comment type="caution">
    <text evidence="13">The sequence shown here is derived from an EMBL/GenBank/DDBJ whole genome shotgun (WGS) entry which is preliminary data.</text>
</comment>
<feature type="domain" description="TonB-dependent receptor plug" evidence="12">
    <location>
        <begin position="116"/>
        <end position="222"/>
    </location>
</feature>
<comment type="similarity">
    <text evidence="8 9">Belongs to the TonB-dependent receptor family.</text>
</comment>
<evidence type="ECO:0000256" key="3">
    <source>
        <dbReference type="ARBA" id="ARBA00022452"/>
    </source>
</evidence>
<dbReference type="Proteomes" id="UP001501692">
    <property type="component" value="Unassembled WGS sequence"/>
</dbReference>
<dbReference type="InterPro" id="IPR039426">
    <property type="entry name" value="TonB-dep_rcpt-like"/>
</dbReference>
<dbReference type="InterPro" id="IPR023996">
    <property type="entry name" value="TonB-dep_OMP_SusC/RagA"/>
</dbReference>
<keyword evidence="10" id="KW-0732">Signal</keyword>
<accession>A0ABP9HAA5</accession>
<comment type="subcellular location">
    <subcellularLocation>
        <location evidence="1 8">Cell outer membrane</location>
        <topology evidence="1 8">Multi-pass membrane protein</topology>
    </subcellularLocation>
</comment>
<evidence type="ECO:0000256" key="4">
    <source>
        <dbReference type="ARBA" id="ARBA00022692"/>
    </source>
</evidence>
<keyword evidence="14" id="KW-1185">Reference proteome</keyword>
<keyword evidence="4 8" id="KW-0812">Transmembrane</keyword>
<evidence type="ECO:0000256" key="1">
    <source>
        <dbReference type="ARBA" id="ARBA00004571"/>
    </source>
</evidence>
<keyword evidence="2 8" id="KW-0813">Transport</keyword>
<dbReference type="Gene3D" id="2.170.130.10">
    <property type="entry name" value="TonB-dependent receptor, plug domain"/>
    <property type="match status" value="1"/>
</dbReference>
<evidence type="ECO:0000313" key="14">
    <source>
        <dbReference type="Proteomes" id="UP001501692"/>
    </source>
</evidence>
<dbReference type="Pfam" id="PF00593">
    <property type="entry name" value="TonB_dep_Rec_b-barrel"/>
    <property type="match status" value="1"/>
</dbReference>
<dbReference type="RefSeq" id="WP_345166022.1">
    <property type="nucleotide sequence ID" value="NZ_BAABJK010000004.1"/>
</dbReference>
<keyword evidence="6 8" id="KW-0472">Membrane</keyword>
<dbReference type="NCBIfam" id="TIGR04057">
    <property type="entry name" value="SusC_RagA_signa"/>
    <property type="match status" value="1"/>
</dbReference>
<evidence type="ECO:0000256" key="5">
    <source>
        <dbReference type="ARBA" id="ARBA00023077"/>
    </source>
</evidence>
<evidence type="ECO:0000256" key="6">
    <source>
        <dbReference type="ARBA" id="ARBA00023136"/>
    </source>
</evidence>
<feature type="signal peptide" evidence="10">
    <location>
        <begin position="1"/>
        <end position="22"/>
    </location>
</feature>
<evidence type="ECO:0000259" key="11">
    <source>
        <dbReference type="Pfam" id="PF00593"/>
    </source>
</evidence>
<evidence type="ECO:0000256" key="9">
    <source>
        <dbReference type="RuleBase" id="RU003357"/>
    </source>
</evidence>
<dbReference type="EMBL" id="BAABJK010000004">
    <property type="protein sequence ID" value="GAA4965483.1"/>
    <property type="molecule type" value="Genomic_DNA"/>
</dbReference>
<evidence type="ECO:0000256" key="2">
    <source>
        <dbReference type="ARBA" id="ARBA00022448"/>
    </source>
</evidence>
<evidence type="ECO:0000256" key="7">
    <source>
        <dbReference type="ARBA" id="ARBA00023237"/>
    </source>
</evidence>
<dbReference type="PROSITE" id="PS52016">
    <property type="entry name" value="TONB_DEPENDENT_REC_3"/>
    <property type="match status" value="1"/>
</dbReference>
<keyword evidence="7 8" id="KW-0998">Cell outer membrane</keyword>
<dbReference type="Pfam" id="PF07715">
    <property type="entry name" value="Plug"/>
    <property type="match status" value="1"/>
</dbReference>
<evidence type="ECO:0000256" key="10">
    <source>
        <dbReference type="SAM" id="SignalP"/>
    </source>
</evidence>
<sequence length="1055" mass="115912">MKLKNYYLMLVFFIGGLASLQAQEKTITGQVTDANNLPLPGATVLVKGSRTGASTDFDGNYSLNASQGETLVFSYIGYVTSEIVVGTSTTINITLQEDATALEEVVVVAYGTTTKEAFTGSAAVVQSESLELRSLTSPIAAIEGNVSGVQFLSASGQPGSSPGIVIRGVGTLNGSTTPLIILDGIDFQGGLNQINQDDIASLTVLKDAASTSLYGSRAANGVIIITTKKGKRGSGVSVNVTSQYGIMNRAIDEYDATSPSQYYEAMWQAYKNSPVGQASANPAAAASANIFGLLGRNPFDVPNDQIVGVDGQINPNASLIAEDLDWWDALERQGSRQNHSVTVAGGGENSNIFLSISDLKEKGYVIESDYERTTGRINGNLDATDWLTFGASINFADEKTTGPPSRNNATANVFSFAKDIGAIYSPFLLDPNTGVILRDEAGNILWDRGEGNPALGIQSRPTNIGRNALEEAILNNELTKRNNYGYRFNTDITIIDGLKLSLTYGKDIQTSINQSYENPVVGDGDPNGRFDETRFTRTVENFNQIINYNKSFGNHNVDLTLGHESFNRAYEEQRTFKETETASGIYQLDNFSIILDGSGSREDYRLEGFFARLNYNFNNKYYLSGSVRRDGSSIFLNNKWGTFYSFGGSWRIDQESFMNSVSFVNNLKLRGSYGQVGNDFLWQDINATTLERDFYISQALYGILPNQGDPGIFWQSTGNADLRWESVESWDLALEFGLFNNRLSGALEFYRKNSSELLYNVPLRPSVGQNQGPNNIGDMYNQGFELTLNARLVDTDNFSWDLGLQASTLENKIESLPEPFVIGSKRWAEGRSRYDFFIHDFAGVDPSNGDALYYMYEEDDDGNVGIPILNDNGTHKTTNDFQEAGRGYIDSNTVPDLIGSINNSISYKNFDLSVLLTYQLGGQLLDYGYADMMHEGEYGESLHPDILNAWKQPGDITNVPRLQNGDQNISARLSSRWLTDSDFLALRNVSLAYNLSDTVTEKIGVNRFRLFLTGENLFMWAKRSGLDPQYNLAGTPEGNDYSPNRVISIGVNVGF</sequence>
<dbReference type="InterPro" id="IPR023997">
    <property type="entry name" value="TonB-dep_OMP_SusC/RagA_CS"/>
</dbReference>
<dbReference type="Gene3D" id="2.60.40.1120">
    <property type="entry name" value="Carboxypeptidase-like, regulatory domain"/>
    <property type="match status" value="1"/>
</dbReference>
<dbReference type="InterPro" id="IPR008969">
    <property type="entry name" value="CarboxyPept-like_regulatory"/>
</dbReference>
<protein>
    <submittedName>
        <fullName evidence="13">TonB-dependent receptor</fullName>
    </submittedName>
</protein>
<dbReference type="NCBIfam" id="TIGR04056">
    <property type="entry name" value="OMP_RagA_SusC"/>
    <property type="match status" value="1"/>
</dbReference>
<keyword evidence="5 9" id="KW-0798">TonB box</keyword>
<dbReference type="SUPFAM" id="SSF56935">
    <property type="entry name" value="Porins"/>
    <property type="match status" value="1"/>
</dbReference>
<gene>
    <name evidence="13" type="ORF">GCM10023315_13130</name>
</gene>
<name>A0ABP9HAA5_9FLAO</name>
<dbReference type="InterPro" id="IPR000531">
    <property type="entry name" value="Beta-barrel_TonB"/>
</dbReference>
<organism evidence="13 14">
    <name type="scientific">Algibacter aquimarinus</name>
    <dbReference type="NCBI Taxonomy" id="1136748"/>
    <lineage>
        <taxon>Bacteria</taxon>
        <taxon>Pseudomonadati</taxon>
        <taxon>Bacteroidota</taxon>
        <taxon>Flavobacteriia</taxon>
        <taxon>Flavobacteriales</taxon>
        <taxon>Flavobacteriaceae</taxon>
        <taxon>Algibacter</taxon>
    </lineage>
</organism>
<dbReference type="Gene3D" id="2.40.170.20">
    <property type="entry name" value="TonB-dependent receptor, beta-barrel domain"/>
    <property type="match status" value="1"/>
</dbReference>
<proteinExistence type="inferred from homology"/>
<dbReference type="InterPro" id="IPR012910">
    <property type="entry name" value="Plug_dom"/>
</dbReference>
<keyword evidence="13" id="KW-0675">Receptor</keyword>
<feature type="domain" description="TonB-dependent receptor-like beta-barrel" evidence="11">
    <location>
        <begin position="443"/>
        <end position="920"/>
    </location>
</feature>
<dbReference type="InterPro" id="IPR037066">
    <property type="entry name" value="Plug_dom_sf"/>
</dbReference>
<keyword evidence="3 8" id="KW-1134">Transmembrane beta strand</keyword>
<dbReference type="Pfam" id="PF13715">
    <property type="entry name" value="CarbopepD_reg_2"/>
    <property type="match status" value="1"/>
</dbReference>
<reference evidence="14" key="1">
    <citation type="journal article" date="2019" name="Int. J. Syst. Evol. Microbiol.">
        <title>The Global Catalogue of Microorganisms (GCM) 10K type strain sequencing project: providing services to taxonomists for standard genome sequencing and annotation.</title>
        <authorList>
            <consortium name="The Broad Institute Genomics Platform"/>
            <consortium name="The Broad Institute Genome Sequencing Center for Infectious Disease"/>
            <person name="Wu L."/>
            <person name="Ma J."/>
        </authorList>
    </citation>
    <scope>NUCLEOTIDE SEQUENCE [LARGE SCALE GENOMIC DNA]</scope>
    <source>
        <strain evidence="14">JCM 18287</strain>
    </source>
</reference>
<evidence type="ECO:0000259" key="12">
    <source>
        <dbReference type="Pfam" id="PF07715"/>
    </source>
</evidence>
<evidence type="ECO:0000313" key="13">
    <source>
        <dbReference type="EMBL" id="GAA4965483.1"/>
    </source>
</evidence>
<dbReference type="SUPFAM" id="SSF49464">
    <property type="entry name" value="Carboxypeptidase regulatory domain-like"/>
    <property type="match status" value="1"/>
</dbReference>